<dbReference type="Gene3D" id="2.40.30.10">
    <property type="entry name" value="Translation factors"/>
    <property type="match status" value="1"/>
</dbReference>
<dbReference type="InterPro" id="IPR007037">
    <property type="entry name" value="SIP_rossman_dom"/>
</dbReference>
<accession>K6WS72</accession>
<dbReference type="PROSITE" id="PS51384">
    <property type="entry name" value="FAD_FR"/>
    <property type="match status" value="1"/>
</dbReference>
<protein>
    <submittedName>
        <fullName evidence="3">Putative siderophore-interacting protein</fullName>
    </submittedName>
</protein>
<dbReference type="AlphaFoldDB" id="K6WS72"/>
<dbReference type="SUPFAM" id="SSF63380">
    <property type="entry name" value="Riboflavin synthase domain-like"/>
    <property type="match status" value="1"/>
</dbReference>
<feature type="region of interest" description="Disordered" evidence="1">
    <location>
        <begin position="271"/>
        <end position="290"/>
    </location>
</feature>
<proteinExistence type="predicted"/>
<dbReference type="PANTHER" id="PTHR30157">
    <property type="entry name" value="FERRIC REDUCTASE, NADPH-DEPENDENT"/>
    <property type="match status" value="1"/>
</dbReference>
<evidence type="ECO:0000256" key="1">
    <source>
        <dbReference type="SAM" id="MobiDB-lite"/>
    </source>
</evidence>
<dbReference type="Gene3D" id="3.40.50.80">
    <property type="entry name" value="Nucleotide-binding domain of ferredoxin-NADP reductase (FNR) module"/>
    <property type="match status" value="1"/>
</dbReference>
<dbReference type="Pfam" id="PF08021">
    <property type="entry name" value="FAD_binding_9"/>
    <property type="match status" value="1"/>
</dbReference>
<dbReference type="InterPro" id="IPR017938">
    <property type="entry name" value="Riboflavin_synthase-like_b-brl"/>
</dbReference>
<dbReference type="GO" id="GO:0016491">
    <property type="term" value="F:oxidoreductase activity"/>
    <property type="evidence" value="ECO:0007669"/>
    <property type="project" value="InterPro"/>
</dbReference>
<dbReference type="PANTHER" id="PTHR30157:SF0">
    <property type="entry name" value="NADPH-DEPENDENT FERRIC-CHELATE REDUCTASE"/>
    <property type="match status" value="1"/>
</dbReference>
<evidence type="ECO:0000313" key="3">
    <source>
        <dbReference type="EMBL" id="GAB94937.1"/>
    </source>
</evidence>
<dbReference type="OrthoDB" id="9814826at2"/>
<dbReference type="STRING" id="1184609.KILIM_014_00730"/>
<reference evidence="3 4" key="1">
    <citation type="submission" date="2012-08" db="EMBL/GenBank/DDBJ databases">
        <title>Whole genome shotgun sequence of Kineosphaera limosa NBRC 100340.</title>
        <authorList>
            <person name="Yoshida I."/>
            <person name="Isaki S."/>
            <person name="Hosoyama A."/>
            <person name="Tsuchikane K."/>
            <person name="Katsumata H."/>
            <person name="Ando Y."/>
            <person name="Ohji S."/>
            <person name="Hamada M."/>
            <person name="Tamura T."/>
            <person name="Yamazoe A."/>
            <person name="Yamazaki S."/>
            <person name="Fujita N."/>
        </authorList>
    </citation>
    <scope>NUCLEOTIDE SEQUENCE [LARGE SCALE GENOMIC DNA]</scope>
    <source>
        <strain evidence="3 4">NBRC 100340</strain>
    </source>
</reference>
<dbReference type="CDD" id="cd06193">
    <property type="entry name" value="siderophore_interacting"/>
    <property type="match status" value="1"/>
</dbReference>
<dbReference type="InterPro" id="IPR017927">
    <property type="entry name" value="FAD-bd_FR_type"/>
</dbReference>
<dbReference type="InterPro" id="IPR013113">
    <property type="entry name" value="SIP_FAD-bd"/>
</dbReference>
<evidence type="ECO:0000259" key="2">
    <source>
        <dbReference type="PROSITE" id="PS51384"/>
    </source>
</evidence>
<dbReference type="RefSeq" id="WP_006591469.1">
    <property type="nucleotide sequence ID" value="NZ_BAHD01000014.1"/>
</dbReference>
<dbReference type="eggNOG" id="COG2375">
    <property type="taxonomic scope" value="Bacteria"/>
</dbReference>
<comment type="caution">
    <text evidence="3">The sequence shown here is derived from an EMBL/GenBank/DDBJ whole genome shotgun (WGS) entry which is preliminary data.</text>
</comment>
<feature type="domain" description="FAD-binding FR-type" evidence="2">
    <location>
        <begin position="26"/>
        <end position="146"/>
    </location>
</feature>
<keyword evidence="4" id="KW-1185">Reference proteome</keyword>
<sequence>MTATFVPRHYLPDVERDKIAQYYFDLRARRITVTEVIRLSQRMMRVRFTGPDLEDFPTVAPEDHVKLFFDKDAGGAVRMPQLQNGRWSPAEYTFRDYTVRAFEPQGPFLDIDFVLHGHGVAGPWAARARPGDELGMLGPRGAFLVRDVCDWYVLASDETALPALARWVEGLRAGVPVTAVVEVQDAGDEIAIDTAADLDLRWLHRGDAEPGTTSLLEQAVRGLELPDGDGFVWVAGESMSIKPLRRYLSRELRLDRDSWDVDGYWRRGAANHDHHAEDDDEDDAAPQATS</sequence>
<evidence type="ECO:0000313" key="4">
    <source>
        <dbReference type="Proteomes" id="UP000008366"/>
    </source>
</evidence>
<dbReference type="Pfam" id="PF04954">
    <property type="entry name" value="SIP"/>
    <property type="match status" value="1"/>
</dbReference>
<name>K6WS72_9MICO</name>
<organism evidence="3 4">
    <name type="scientific">Kineosphaera limosa NBRC 100340</name>
    <dbReference type="NCBI Taxonomy" id="1184609"/>
    <lineage>
        <taxon>Bacteria</taxon>
        <taxon>Bacillati</taxon>
        <taxon>Actinomycetota</taxon>
        <taxon>Actinomycetes</taxon>
        <taxon>Micrococcales</taxon>
        <taxon>Dermatophilaceae</taxon>
        <taxon>Kineosphaera</taxon>
    </lineage>
</organism>
<dbReference type="EMBL" id="BAHD01000014">
    <property type="protein sequence ID" value="GAB94937.1"/>
    <property type="molecule type" value="Genomic_DNA"/>
</dbReference>
<dbReference type="Proteomes" id="UP000008366">
    <property type="component" value="Unassembled WGS sequence"/>
</dbReference>
<dbReference type="InterPro" id="IPR039261">
    <property type="entry name" value="FNR_nucleotide-bd"/>
</dbReference>
<gene>
    <name evidence="3" type="ORF">KILIM_014_00730</name>
</gene>
<dbReference type="InterPro" id="IPR039374">
    <property type="entry name" value="SIP_fam"/>
</dbReference>